<dbReference type="EMBL" id="RKHQ01000001">
    <property type="protein sequence ID" value="ROR96086.1"/>
    <property type="molecule type" value="Genomic_DNA"/>
</dbReference>
<dbReference type="InterPro" id="IPR023158">
    <property type="entry name" value="YerB-like_sf"/>
</dbReference>
<dbReference type="Proteomes" id="UP000275356">
    <property type="component" value="Unassembled WGS sequence"/>
</dbReference>
<keyword evidence="5" id="KW-1185">Reference proteome</keyword>
<evidence type="ECO:0000259" key="3">
    <source>
        <dbReference type="Pfam" id="PF17479"/>
    </source>
</evidence>
<feature type="chain" id="PRO_5018143172" description="DUF3048 family protein" evidence="1">
    <location>
        <begin position="36"/>
        <end position="361"/>
    </location>
</feature>
<dbReference type="Pfam" id="PF17479">
    <property type="entry name" value="DUF3048_C"/>
    <property type="match status" value="1"/>
</dbReference>
<feature type="signal peptide" evidence="1">
    <location>
        <begin position="1"/>
        <end position="35"/>
    </location>
</feature>
<dbReference type="Gene3D" id="3.50.90.10">
    <property type="entry name" value="YerB-like"/>
    <property type="match status" value="1"/>
</dbReference>
<gene>
    <name evidence="4" type="ORF">EDD28_0660</name>
</gene>
<evidence type="ECO:0000313" key="4">
    <source>
        <dbReference type="EMBL" id="ROR96086.1"/>
    </source>
</evidence>
<evidence type="ECO:0000256" key="1">
    <source>
        <dbReference type="SAM" id="SignalP"/>
    </source>
</evidence>
<dbReference type="SUPFAM" id="SSF159774">
    <property type="entry name" value="YerB-like"/>
    <property type="match status" value="1"/>
</dbReference>
<dbReference type="AlphaFoldDB" id="A0A3N2D8G9"/>
<keyword evidence="1" id="KW-0732">Signal</keyword>
<dbReference type="InterPro" id="IPR035328">
    <property type="entry name" value="DUF3048_C"/>
</dbReference>
<evidence type="ECO:0008006" key="6">
    <source>
        <dbReference type="Google" id="ProtNLM"/>
    </source>
</evidence>
<accession>A0A3N2D8G9</accession>
<dbReference type="InterPro" id="IPR021416">
    <property type="entry name" value="DUF3048_N"/>
</dbReference>
<dbReference type="RefSeq" id="WP_123738313.1">
    <property type="nucleotide sequence ID" value="NZ_RKHQ01000001.1"/>
</dbReference>
<dbReference type="Pfam" id="PF11258">
    <property type="entry name" value="DUF3048"/>
    <property type="match status" value="1"/>
</dbReference>
<dbReference type="OrthoDB" id="9779102at2"/>
<proteinExistence type="predicted"/>
<comment type="caution">
    <text evidence="4">The sequence shown here is derived from an EMBL/GenBank/DDBJ whole genome shotgun (WGS) entry which is preliminary data.</text>
</comment>
<name>A0A3N2D8G9_9MICO</name>
<feature type="domain" description="DUF3048" evidence="3">
    <location>
        <begin position="243"/>
        <end position="348"/>
    </location>
</feature>
<reference evidence="4 5" key="1">
    <citation type="submission" date="2018-11" db="EMBL/GenBank/DDBJ databases">
        <title>Sequencing the genomes of 1000 actinobacteria strains.</title>
        <authorList>
            <person name="Klenk H.-P."/>
        </authorList>
    </citation>
    <scope>NUCLEOTIDE SEQUENCE [LARGE SCALE GENOMIC DNA]</scope>
    <source>
        <strain evidence="4 5">DSM 13521</strain>
    </source>
</reference>
<dbReference type="PROSITE" id="PS51257">
    <property type="entry name" value="PROKAR_LIPOPROTEIN"/>
    <property type="match status" value="1"/>
</dbReference>
<evidence type="ECO:0000259" key="2">
    <source>
        <dbReference type="Pfam" id="PF11258"/>
    </source>
</evidence>
<evidence type="ECO:0000313" key="5">
    <source>
        <dbReference type="Proteomes" id="UP000275356"/>
    </source>
</evidence>
<protein>
    <recommendedName>
        <fullName evidence="6">DUF3048 family protein</fullName>
    </recommendedName>
</protein>
<sequence length="361" mass="37861">MATSRTRTRPASTRQRGLAVVATLLAAGLALTACSKEPEVIQPTDPPVTVDPEVQVDKTAAPEAAPVWPLTGLPGDVVERPVLAVKVETTRPARPQAGINVADVLWEEMIEGGETRLLAMFHSSLPEQVGPIRSVRPMDGGIVGPTGGLLAFSGGQPQFIQQVIDDGVQVTIGDQGGPGMYRVDFRRTPYNLYGNPAEMITVADGNRNLTPPAPFTFAATPAAATAAANGTEATEIVAKFPAQKSSWNWDGSRWLRSMSDAPHTVDTGEQIAADNVVVLRVNIRDTGAKDPIGTAVYETIMVDSGEALVATGGRTVSGTWSKAGISDPIVLTGADGQVITLAPGQTFIELLPYDSSSLTVS</sequence>
<feature type="domain" description="DUF3048" evidence="2">
    <location>
        <begin position="70"/>
        <end position="204"/>
    </location>
</feature>
<organism evidence="4 5">
    <name type="scientific">Salana multivorans</name>
    <dbReference type="NCBI Taxonomy" id="120377"/>
    <lineage>
        <taxon>Bacteria</taxon>
        <taxon>Bacillati</taxon>
        <taxon>Actinomycetota</taxon>
        <taxon>Actinomycetes</taxon>
        <taxon>Micrococcales</taxon>
        <taxon>Beutenbergiaceae</taxon>
        <taxon>Salana</taxon>
    </lineage>
</organism>